<dbReference type="Proteomes" id="UP000018949">
    <property type="component" value="Unassembled WGS sequence"/>
</dbReference>
<dbReference type="GO" id="GO:0006398">
    <property type="term" value="P:mRNA 3'-end processing by stem-loop binding and cleavage"/>
    <property type="evidence" value="ECO:0007669"/>
    <property type="project" value="TreeGrafter"/>
</dbReference>
<dbReference type="Gene3D" id="3.60.15.10">
    <property type="entry name" value="Ribonuclease Z/Hydroxyacylglutathione hydrolase-like"/>
    <property type="match status" value="1"/>
</dbReference>
<comment type="caution">
    <text evidence="1">The sequence shown here is derived from an EMBL/GenBank/DDBJ whole genome shotgun (WGS) entry which is preliminary data.</text>
</comment>
<keyword evidence="2" id="KW-1185">Reference proteome</keyword>
<dbReference type="GO" id="GO:0004521">
    <property type="term" value="F:RNA endonuclease activity"/>
    <property type="evidence" value="ECO:0007669"/>
    <property type="project" value="TreeGrafter"/>
</dbReference>
<dbReference type="eggNOG" id="COG1236">
    <property type="taxonomic scope" value="Bacteria"/>
</dbReference>
<protein>
    <submittedName>
        <fullName evidence="1">Uncharacterized protein</fullName>
    </submittedName>
</protein>
<dbReference type="GO" id="GO:0003723">
    <property type="term" value="F:RNA binding"/>
    <property type="evidence" value="ECO:0007669"/>
    <property type="project" value="TreeGrafter"/>
</dbReference>
<accession>W4RR59</accession>
<evidence type="ECO:0000313" key="1">
    <source>
        <dbReference type="EMBL" id="GAE46363.1"/>
    </source>
</evidence>
<dbReference type="PANTHER" id="PTHR11203:SF11">
    <property type="entry name" value="CLEAVAGE AND POLYADENYLATION SPECIFICITY FACTOR SUBUNIT 3"/>
    <property type="match status" value="1"/>
</dbReference>
<sequence length="76" mass="8414">MTGDLSFKAGRTIPGAEVPHSINPDVVVMESTYGNRAHTDRNTEERRLADHVAEVVSGGGFALFLLLRLVEPRKFY</sequence>
<dbReference type="AlphaFoldDB" id="W4RR59"/>
<gene>
    <name evidence="1" type="ORF">JCM21738_3258</name>
</gene>
<dbReference type="SUPFAM" id="SSF56281">
    <property type="entry name" value="Metallo-hydrolase/oxidoreductase"/>
    <property type="match status" value="1"/>
</dbReference>
<dbReference type="EMBL" id="BAUW01000042">
    <property type="protein sequence ID" value="GAE46363.1"/>
    <property type="molecule type" value="Genomic_DNA"/>
</dbReference>
<proteinExistence type="predicted"/>
<dbReference type="PANTHER" id="PTHR11203">
    <property type="entry name" value="CLEAVAGE AND POLYADENYLATION SPECIFICITY FACTOR FAMILY MEMBER"/>
    <property type="match status" value="1"/>
</dbReference>
<dbReference type="GO" id="GO:0004534">
    <property type="term" value="F:5'-3' RNA exonuclease activity"/>
    <property type="evidence" value="ECO:0007669"/>
    <property type="project" value="TreeGrafter"/>
</dbReference>
<dbReference type="InterPro" id="IPR036866">
    <property type="entry name" value="RibonucZ/Hydroxyglut_hydro"/>
</dbReference>
<reference evidence="1 2" key="1">
    <citation type="submission" date="2013-12" db="EMBL/GenBank/DDBJ databases">
        <title>NBRP : Genome information of microbial organism related human and environment.</title>
        <authorList>
            <person name="Hattori M."/>
            <person name="Oshima K."/>
            <person name="Inaba H."/>
            <person name="Suda W."/>
            <person name="Sakamoto M."/>
            <person name="Iino T."/>
            <person name="Kitahara M."/>
            <person name="Oshida Y."/>
            <person name="Iida T."/>
            <person name="Kudo T."/>
            <person name="Itoh T."/>
            <person name="Ahmed I."/>
            <person name="Ohkuma M."/>
        </authorList>
    </citation>
    <scope>NUCLEOTIDE SEQUENCE [LARGE SCALE GENOMIC DNA]</scope>
    <source>
        <strain evidence="1 2">JCM 21738</strain>
    </source>
</reference>
<evidence type="ECO:0000313" key="2">
    <source>
        <dbReference type="Proteomes" id="UP000018949"/>
    </source>
</evidence>
<organism evidence="1 2">
    <name type="scientific">Mesobacillus boroniphilus JCM 21738</name>
    <dbReference type="NCBI Taxonomy" id="1294265"/>
    <lineage>
        <taxon>Bacteria</taxon>
        <taxon>Bacillati</taxon>
        <taxon>Bacillota</taxon>
        <taxon>Bacilli</taxon>
        <taxon>Bacillales</taxon>
        <taxon>Bacillaceae</taxon>
        <taxon>Mesobacillus</taxon>
    </lineage>
</organism>
<dbReference type="InterPro" id="IPR050698">
    <property type="entry name" value="MBL"/>
</dbReference>
<name>W4RR59_9BACI</name>